<evidence type="ECO:0000313" key="4">
    <source>
        <dbReference type="Proteomes" id="UP001500339"/>
    </source>
</evidence>
<feature type="domain" description="XdhC Rossmann" evidence="2">
    <location>
        <begin position="92"/>
        <end position="234"/>
    </location>
</feature>
<evidence type="ECO:0000313" key="3">
    <source>
        <dbReference type="EMBL" id="GAA0719319.1"/>
    </source>
</evidence>
<dbReference type="Proteomes" id="UP001500339">
    <property type="component" value="Unassembled WGS sequence"/>
</dbReference>
<comment type="caution">
    <text evidence="3">The sequence shown here is derived from an EMBL/GenBank/DDBJ whole genome shotgun (WGS) entry which is preliminary data.</text>
</comment>
<organism evidence="3 4">
    <name type="scientific">Clostridium malenominatum</name>
    <dbReference type="NCBI Taxonomy" id="1539"/>
    <lineage>
        <taxon>Bacteria</taxon>
        <taxon>Bacillati</taxon>
        <taxon>Bacillota</taxon>
        <taxon>Clostridia</taxon>
        <taxon>Eubacteriales</taxon>
        <taxon>Clostridiaceae</taxon>
        <taxon>Clostridium</taxon>
    </lineage>
</organism>
<evidence type="ECO:0000259" key="1">
    <source>
        <dbReference type="Pfam" id="PF02625"/>
    </source>
</evidence>
<gene>
    <name evidence="3" type="ORF">GCM10008905_07180</name>
</gene>
<dbReference type="PANTHER" id="PTHR30388">
    <property type="entry name" value="ALDEHYDE OXIDOREDUCTASE MOLYBDENUM COFACTOR ASSEMBLY PROTEIN"/>
    <property type="match status" value="1"/>
</dbReference>
<accession>A0ABN1IQI1</accession>
<dbReference type="Gene3D" id="3.40.50.720">
    <property type="entry name" value="NAD(P)-binding Rossmann-like Domain"/>
    <property type="match status" value="1"/>
</dbReference>
<feature type="domain" description="XdhC- CoxI" evidence="1">
    <location>
        <begin position="263"/>
        <end position="323"/>
    </location>
</feature>
<keyword evidence="4" id="KW-1185">Reference proteome</keyword>
<reference evidence="3 4" key="1">
    <citation type="journal article" date="2019" name="Int. J. Syst. Evol. Microbiol.">
        <title>The Global Catalogue of Microorganisms (GCM) 10K type strain sequencing project: providing services to taxonomists for standard genome sequencing and annotation.</title>
        <authorList>
            <consortium name="The Broad Institute Genomics Platform"/>
            <consortium name="The Broad Institute Genome Sequencing Center for Infectious Disease"/>
            <person name="Wu L."/>
            <person name="Ma J."/>
        </authorList>
    </citation>
    <scope>NUCLEOTIDE SEQUENCE [LARGE SCALE GENOMIC DNA]</scope>
    <source>
        <strain evidence="3 4">JCM 1405</strain>
    </source>
</reference>
<dbReference type="InterPro" id="IPR052698">
    <property type="entry name" value="MoCofactor_Util/Proc"/>
</dbReference>
<dbReference type="EMBL" id="BAAACF010000001">
    <property type="protein sequence ID" value="GAA0719319.1"/>
    <property type="molecule type" value="Genomic_DNA"/>
</dbReference>
<sequence length="349" mass="38543">MVKDLYKSLLKKVNEGNHCIMLTYLNLHGDKNGSILEKVLLTSEDIEKKSASLSDDICEKIKLSSNSGKLQIFNVEDNKLLLIEPFMPKLRLIVFGGGHIAKPLVEFAARIGFSVTVVDDRPFFANSARFPEAEKVICESFENSFGLINFKKSDYVVIITRGHRYDGVVLREVLKYDFSYMGMIGSKRRVKGMREELLNEGFSKDKLDLLNAPIGLDIGGITPDEIAISIIAQLISYKNKGASFTFPEFDRDVLENICEESSLPKALITILSSKGSVPRKSGAKMIAYFDGRTLGSIGGGCSEASVILKAREVMRSKGFLIEHVDMTGEVAESEGMVCGGVMEVLVEVF</sequence>
<protein>
    <submittedName>
        <fullName evidence="3">XdhC family protein</fullName>
    </submittedName>
</protein>
<proteinExistence type="predicted"/>
<dbReference type="Pfam" id="PF13478">
    <property type="entry name" value="XdhC_C"/>
    <property type="match status" value="1"/>
</dbReference>
<name>A0ABN1IQI1_9CLOT</name>
<dbReference type="InterPro" id="IPR003777">
    <property type="entry name" value="XdhC_CoxI"/>
</dbReference>
<dbReference type="Pfam" id="PF02625">
    <property type="entry name" value="XdhC_CoxI"/>
    <property type="match status" value="1"/>
</dbReference>
<dbReference type="RefSeq" id="WP_343766740.1">
    <property type="nucleotide sequence ID" value="NZ_BAAACF010000001.1"/>
</dbReference>
<dbReference type="PANTHER" id="PTHR30388:SF6">
    <property type="entry name" value="XANTHINE DEHYDROGENASE SUBUNIT A-RELATED"/>
    <property type="match status" value="1"/>
</dbReference>
<dbReference type="InterPro" id="IPR027051">
    <property type="entry name" value="XdhC_Rossmann_dom"/>
</dbReference>
<evidence type="ECO:0000259" key="2">
    <source>
        <dbReference type="Pfam" id="PF13478"/>
    </source>
</evidence>